<dbReference type="AlphaFoldDB" id="X1BTX5"/>
<gene>
    <name evidence="1" type="ORF">S01H4_49408</name>
</gene>
<proteinExistence type="predicted"/>
<evidence type="ECO:0000313" key="1">
    <source>
        <dbReference type="EMBL" id="GAG99214.1"/>
    </source>
</evidence>
<sequence>RAMLNYLLHTTSNRISQVDVWNSIEPIILKLLEEIHEDPFLEYWLEKMDKRWKIDAIDVVQTALTLKSWRLTGIPLALAKFTSNSVLSSEQMNNNVPEFVAKEEMIQQGAFKFLIAGHTHNPTTEMVASDDRGERYYIDTGTWRNRIAATYDYNAFGRLKSMSYVIVYGPNEDPGGDDGQSKIASFDFWSGVTQRWYEE</sequence>
<name>X1BTX5_9ZZZZ</name>
<accession>X1BTX5</accession>
<comment type="caution">
    <text evidence="1">The sequence shown here is derived from an EMBL/GenBank/DDBJ whole genome shotgun (WGS) entry which is preliminary data.</text>
</comment>
<organism evidence="1">
    <name type="scientific">marine sediment metagenome</name>
    <dbReference type="NCBI Taxonomy" id="412755"/>
    <lineage>
        <taxon>unclassified sequences</taxon>
        <taxon>metagenomes</taxon>
        <taxon>ecological metagenomes</taxon>
    </lineage>
</organism>
<reference evidence="1" key="1">
    <citation type="journal article" date="2014" name="Front. Microbiol.">
        <title>High frequency of phylogenetically diverse reductive dehalogenase-homologous genes in deep subseafloor sedimentary metagenomes.</title>
        <authorList>
            <person name="Kawai M."/>
            <person name="Futagami T."/>
            <person name="Toyoda A."/>
            <person name="Takaki Y."/>
            <person name="Nishi S."/>
            <person name="Hori S."/>
            <person name="Arai W."/>
            <person name="Tsubouchi T."/>
            <person name="Morono Y."/>
            <person name="Uchiyama I."/>
            <person name="Ito T."/>
            <person name="Fujiyama A."/>
            <person name="Inagaki F."/>
            <person name="Takami H."/>
        </authorList>
    </citation>
    <scope>NUCLEOTIDE SEQUENCE</scope>
    <source>
        <strain evidence="1">Expedition CK06-06</strain>
    </source>
</reference>
<protein>
    <submittedName>
        <fullName evidence="1">Uncharacterized protein</fullName>
    </submittedName>
</protein>
<dbReference type="EMBL" id="BART01027944">
    <property type="protein sequence ID" value="GAG99214.1"/>
    <property type="molecule type" value="Genomic_DNA"/>
</dbReference>
<feature type="non-terminal residue" evidence="1">
    <location>
        <position position="1"/>
    </location>
</feature>